<dbReference type="Gene3D" id="2.40.50.100">
    <property type="match status" value="1"/>
</dbReference>
<evidence type="ECO:0000313" key="3">
    <source>
        <dbReference type="Proteomes" id="UP001108029"/>
    </source>
</evidence>
<dbReference type="Proteomes" id="UP001108029">
    <property type="component" value="Unassembled WGS sequence"/>
</dbReference>
<feature type="compositionally biased region" description="Basic and acidic residues" evidence="1">
    <location>
        <begin position="11"/>
        <end position="20"/>
    </location>
</feature>
<comment type="caution">
    <text evidence="2">The sequence shown here is derived from an EMBL/GenBank/DDBJ whole genome shotgun (WGS) entry which is preliminary data.</text>
</comment>
<protein>
    <recommendedName>
        <fullName evidence="4">TOBE domain-containing protein</fullName>
    </recommendedName>
</protein>
<evidence type="ECO:0000256" key="1">
    <source>
        <dbReference type="SAM" id="MobiDB-lite"/>
    </source>
</evidence>
<proteinExistence type="predicted"/>
<evidence type="ECO:0008006" key="4">
    <source>
        <dbReference type="Google" id="ProtNLM"/>
    </source>
</evidence>
<dbReference type="EMBL" id="JAJSBI010000001">
    <property type="protein sequence ID" value="MCD9872331.1"/>
    <property type="molecule type" value="Genomic_DNA"/>
</dbReference>
<reference evidence="2" key="1">
    <citation type="submission" date="2021-12" db="EMBL/GenBank/DDBJ databases">
        <authorList>
            <person name="Lee J.-H."/>
            <person name="Kim S.-B."/>
        </authorList>
    </citation>
    <scope>NUCLEOTIDE SEQUENCE</scope>
    <source>
        <strain evidence="2">NR30</strain>
    </source>
</reference>
<name>A0A9Q3VJS7_9ACTN</name>
<accession>A0A9Q3VJS7</accession>
<dbReference type="RefSeq" id="WP_232646210.1">
    <property type="nucleotide sequence ID" value="NZ_JAJSBI010000001.1"/>
</dbReference>
<gene>
    <name evidence="2" type="ORF">LJ657_01280</name>
</gene>
<dbReference type="InterPro" id="IPR008995">
    <property type="entry name" value="Mo/tungstate-bd_C_term_dom"/>
</dbReference>
<feature type="compositionally biased region" description="Basic residues" evidence="1">
    <location>
        <begin position="29"/>
        <end position="39"/>
    </location>
</feature>
<dbReference type="SUPFAM" id="SSF50331">
    <property type="entry name" value="MOP-like"/>
    <property type="match status" value="1"/>
</dbReference>
<keyword evidence="3" id="KW-1185">Reference proteome</keyword>
<dbReference type="AlphaFoldDB" id="A0A9Q3VJS7"/>
<sequence length="99" mass="10944">MSPHTAHRARPRPEVTDGHARARPPTLARPHRRGRRHPVPRGLLGRSVEVTVRPGGQHVSLVAPRADTSGLRPDDPVRLTVRPENLLLFEADGPQVQDD</sequence>
<evidence type="ECO:0000313" key="2">
    <source>
        <dbReference type="EMBL" id="MCD9872331.1"/>
    </source>
</evidence>
<feature type="region of interest" description="Disordered" evidence="1">
    <location>
        <begin position="1"/>
        <end position="44"/>
    </location>
</feature>
<organism evidence="2 3">
    <name type="scientific">Streptomyces guryensis</name>
    <dbReference type="NCBI Taxonomy" id="2886947"/>
    <lineage>
        <taxon>Bacteria</taxon>
        <taxon>Bacillati</taxon>
        <taxon>Actinomycetota</taxon>
        <taxon>Actinomycetes</taxon>
        <taxon>Kitasatosporales</taxon>
        <taxon>Streptomycetaceae</taxon>
        <taxon>Streptomyces</taxon>
    </lineage>
</organism>
<feature type="compositionally biased region" description="Basic residues" evidence="1">
    <location>
        <begin position="1"/>
        <end position="10"/>
    </location>
</feature>